<dbReference type="InterPro" id="IPR017932">
    <property type="entry name" value="GATase_2_dom"/>
</dbReference>
<keyword evidence="14" id="KW-1185">Reference proteome</keyword>
<comment type="pathway">
    <text evidence="1 7 8">Purine metabolism; IMP biosynthesis via de novo pathway; N(1)-(5-phospho-D-ribosyl)glycinamide from 5-phospho-alpha-D-ribose 1-diphosphate: step 1/2.</text>
</comment>
<dbReference type="GO" id="GO:0009113">
    <property type="term" value="P:purine nucleobase biosynthetic process"/>
    <property type="evidence" value="ECO:0007669"/>
    <property type="project" value="UniProtKB-UniRule"/>
</dbReference>
<dbReference type="CDD" id="cd06223">
    <property type="entry name" value="PRTases_typeI"/>
    <property type="match status" value="1"/>
</dbReference>
<feature type="binding site" evidence="7 10">
    <location>
        <position position="296"/>
    </location>
    <ligand>
        <name>Mg(2+)</name>
        <dbReference type="ChEBI" id="CHEBI:18420"/>
    </ligand>
</feature>
<feature type="active site" description="Nucleophile" evidence="7 9">
    <location>
        <position position="15"/>
    </location>
</feature>
<evidence type="ECO:0000256" key="7">
    <source>
        <dbReference type="HAMAP-Rule" id="MF_01931"/>
    </source>
</evidence>
<keyword evidence="7 11" id="KW-0408">Iron</keyword>
<reference evidence="13 14" key="2">
    <citation type="submission" date="2015-01" db="EMBL/GenBank/DDBJ databases">
        <title>Complete genome sequence of Pyrinomonas methylaliphatogenes type strain K22T.</title>
        <authorList>
            <person name="Lee K.C.Y."/>
            <person name="Power J.F."/>
            <person name="Dunfield P.F."/>
            <person name="Morgan X.C."/>
            <person name="Huttenhower C."/>
            <person name="Stott M.B."/>
        </authorList>
    </citation>
    <scope>NUCLEOTIDE SEQUENCE [LARGE SCALE GENOMIC DNA]</scope>
    <source>
        <strain evidence="13 14">K22</strain>
    </source>
</reference>
<comment type="cofactor">
    <cofactor evidence="7 11">
        <name>[4Fe-4S] cluster</name>
        <dbReference type="ChEBI" id="CHEBI:49883"/>
    </cofactor>
    <text evidence="7 11">Binds 1 [4Fe-4S] cluster per subunit.</text>
</comment>
<feature type="binding site" evidence="7 11">
    <location>
        <position position="449"/>
    </location>
    <ligand>
        <name>[4Fe-4S] cluster</name>
        <dbReference type="ChEBI" id="CHEBI:49883"/>
    </ligand>
</feature>
<proteinExistence type="inferred from homology"/>
<dbReference type="HAMAP" id="MF_01931">
    <property type="entry name" value="PurF"/>
    <property type="match status" value="1"/>
</dbReference>
<feature type="binding site" evidence="7 10">
    <location>
        <position position="359"/>
    </location>
    <ligand>
        <name>Mg(2+)</name>
        <dbReference type="ChEBI" id="CHEBI:18420"/>
    </ligand>
</feature>
<gene>
    <name evidence="7" type="primary">purF</name>
    <name evidence="13" type="ORF">PYK22_00636</name>
</gene>
<evidence type="ECO:0000256" key="10">
    <source>
        <dbReference type="PIRSR" id="PIRSR000485-2"/>
    </source>
</evidence>
<feature type="binding site" evidence="7 11">
    <location>
        <position position="446"/>
    </location>
    <ligand>
        <name>[4Fe-4S] cluster</name>
        <dbReference type="ChEBI" id="CHEBI:49883"/>
    </ligand>
</feature>
<evidence type="ECO:0000256" key="9">
    <source>
        <dbReference type="PIRSR" id="PIRSR000485-1"/>
    </source>
</evidence>
<dbReference type="InterPro" id="IPR029055">
    <property type="entry name" value="Ntn_hydrolases_N"/>
</dbReference>
<dbReference type="PIRSF" id="PIRSF000485">
    <property type="entry name" value="Amd_phspho_trans"/>
    <property type="match status" value="1"/>
</dbReference>
<evidence type="ECO:0000256" key="2">
    <source>
        <dbReference type="ARBA" id="ARBA00010138"/>
    </source>
</evidence>
<evidence type="ECO:0000313" key="14">
    <source>
        <dbReference type="Proteomes" id="UP000031518"/>
    </source>
</evidence>
<dbReference type="InterPro" id="IPR005854">
    <property type="entry name" value="PurF"/>
</dbReference>
<keyword evidence="7 11" id="KW-0411">Iron-sulfur</keyword>
<dbReference type="NCBIfam" id="TIGR01134">
    <property type="entry name" value="purF"/>
    <property type="match status" value="1"/>
</dbReference>
<dbReference type="AlphaFoldDB" id="A0A0B6WUH6"/>
<dbReference type="GO" id="GO:0006189">
    <property type="term" value="P:'de novo' IMP biosynthetic process"/>
    <property type="evidence" value="ECO:0007669"/>
    <property type="project" value="UniProtKB-UniRule"/>
</dbReference>
<dbReference type="GO" id="GO:0000287">
    <property type="term" value="F:magnesium ion binding"/>
    <property type="evidence" value="ECO:0007669"/>
    <property type="project" value="UniProtKB-UniRule"/>
</dbReference>
<feature type="binding site" evidence="7 11">
    <location>
        <position position="395"/>
    </location>
    <ligand>
        <name>[4Fe-4S] cluster</name>
        <dbReference type="ChEBI" id="CHEBI:49883"/>
    </ligand>
</feature>
<comment type="cofactor">
    <cofactor evidence="7 10">
        <name>Mg(2+)</name>
        <dbReference type="ChEBI" id="CHEBI:18420"/>
    </cofactor>
    <text evidence="7 10">Binds 1 Mg(2+) ion per subunit.</text>
</comment>
<dbReference type="GO" id="GO:0051539">
    <property type="term" value="F:4 iron, 4 sulfur cluster binding"/>
    <property type="evidence" value="ECO:0007669"/>
    <property type="project" value="UniProtKB-KW"/>
</dbReference>
<dbReference type="InterPro" id="IPR000836">
    <property type="entry name" value="PRTase_dom"/>
</dbReference>
<dbReference type="Gene3D" id="3.40.50.2020">
    <property type="match status" value="1"/>
</dbReference>
<name>A0A0B6WUH6_9BACT</name>
<evidence type="ECO:0000256" key="11">
    <source>
        <dbReference type="PIRSR" id="PIRSR000485-3"/>
    </source>
</evidence>
<dbReference type="PANTHER" id="PTHR11907">
    <property type="entry name" value="AMIDOPHOSPHORIBOSYLTRANSFERASE"/>
    <property type="match status" value="1"/>
</dbReference>
<dbReference type="CDD" id="cd00715">
    <property type="entry name" value="GPATase_N"/>
    <property type="match status" value="1"/>
</dbReference>
<dbReference type="EC" id="2.4.2.14" evidence="7"/>
<evidence type="ECO:0000256" key="4">
    <source>
        <dbReference type="ARBA" id="ARBA00022679"/>
    </source>
</evidence>
<evidence type="ECO:0000256" key="1">
    <source>
        <dbReference type="ARBA" id="ARBA00005209"/>
    </source>
</evidence>
<keyword evidence="3 7" id="KW-0328">Glycosyltransferase</keyword>
<keyword evidence="4 7" id="KW-0808">Transferase</keyword>
<feature type="domain" description="Glutamine amidotransferase type-2" evidence="12">
    <location>
        <begin position="15"/>
        <end position="233"/>
    </location>
</feature>
<reference evidence="13 14" key="1">
    <citation type="submission" date="2013-12" db="EMBL/GenBank/DDBJ databases">
        <authorList>
            <person name="Stott M."/>
        </authorList>
    </citation>
    <scope>NUCLEOTIDE SEQUENCE [LARGE SCALE GENOMIC DNA]</scope>
    <source>
        <strain evidence="13 14">K22</strain>
    </source>
</reference>
<keyword evidence="7" id="KW-0004">4Fe-4S</keyword>
<dbReference type="SUPFAM" id="SSF56235">
    <property type="entry name" value="N-terminal nucleophile aminohydrolases (Ntn hydrolases)"/>
    <property type="match status" value="1"/>
</dbReference>
<evidence type="ECO:0000259" key="12">
    <source>
        <dbReference type="PROSITE" id="PS51278"/>
    </source>
</evidence>
<sequence length="474" mass="52447">MEEFHHERDKLREECGVFGIYGHPEAARLTYLGLYALQHRGQESCGIVASDGVLLRSERAMGLVSDVFDEERLNRLSGASAIGHVRYSTAGEVSIREAQPFLVACQHGQIAVCHNGNLPFASEERRALEREGAIFSSTSDTEVVLHKLARSHAASVIEAIPEVLRDTEGAFSMLFLTPAALIAIRDPRGFRPLALGRLGDAWVIASETCAFDLIDAQYVRDIEPGEMVVINDHGLRSSHPLPHRQHAFCIFEHVYFARPDSIIFGRSVNESRHKMGKRLAIEHPADADIVVPVPDSGVAAAIGYAAQSGLAYRHGLVRNHYVGRTFIEPKQSIRSFGVRVKLNPVRDLLRGRRVVLIDDSIVRGTTSKKIVRMVREAGATEVHVRISCPPTIGPCFYGVDTPNKSDLIAARMSVEEIRDFIEADSLGYLSLEGMLEACGFSPDVACVACWTGRYPTRITREAETMYEREHEPVP</sequence>
<comment type="function">
    <text evidence="7">Catalyzes the formation of phosphoribosylamine from phosphoribosylpyrophosphate (PRPP) and glutamine.</text>
</comment>
<keyword evidence="7 10" id="KW-0460">Magnesium</keyword>
<dbReference type="Gene3D" id="3.60.20.10">
    <property type="entry name" value="Glutamine Phosphoribosylpyrophosphate, subunit 1, domain 1"/>
    <property type="match status" value="1"/>
</dbReference>
<evidence type="ECO:0000256" key="5">
    <source>
        <dbReference type="ARBA" id="ARBA00022755"/>
    </source>
</evidence>
<evidence type="ECO:0000256" key="6">
    <source>
        <dbReference type="ARBA" id="ARBA00022962"/>
    </source>
</evidence>
<evidence type="ECO:0000313" key="13">
    <source>
        <dbReference type="EMBL" id="CDM64641.1"/>
    </source>
</evidence>
<dbReference type="OrthoDB" id="9801213at2"/>
<comment type="catalytic activity">
    <reaction evidence="7 8">
        <text>5-phospho-beta-D-ribosylamine + L-glutamate + diphosphate = 5-phospho-alpha-D-ribose 1-diphosphate + L-glutamine + H2O</text>
        <dbReference type="Rhea" id="RHEA:14905"/>
        <dbReference type="ChEBI" id="CHEBI:15377"/>
        <dbReference type="ChEBI" id="CHEBI:29985"/>
        <dbReference type="ChEBI" id="CHEBI:33019"/>
        <dbReference type="ChEBI" id="CHEBI:58017"/>
        <dbReference type="ChEBI" id="CHEBI:58359"/>
        <dbReference type="ChEBI" id="CHEBI:58681"/>
        <dbReference type="EC" id="2.4.2.14"/>
    </reaction>
</comment>
<dbReference type="EMBL" id="CBXV010000002">
    <property type="protein sequence ID" value="CDM64641.1"/>
    <property type="molecule type" value="Genomic_DNA"/>
</dbReference>
<comment type="similarity">
    <text evidence="2 7 8">In the C-terminal section; belongs to the purine/pyrimidine phosphoribosyltransferase family.</text>
</comment>
<feature type="binding site" evidence="7 10">
    <location>
        <position position="358"/>
    </location>
    <ligand>
        <name>Mg(2+)</name>
        <dbReference type="ChEBI" id="CHEBI:18420"/>
    </ligand>
</feature>
<accession>A0A0B6WUH6</accession>
<feature type="binding site" evidence="7 11">
    <location>
        <position position="249"/>
    </location>
    <ligand>
        <name>[4Fe-4S] cluster</name>
        <dbReference type="ChEBI" id="CHEBI:49883"/>
    </ligand>
</feature>
<dbReference type="InterPro" id="IPR029057">
    <property type="entry name" value="PRTase-like"/>
</dbReference>
<evidence type="ECO:0000256" key="3">
    <source>
        <dbReference type="ARBA" id="ARBA00022676"/>
    </source>
</evidence>
<keyword evidence="7 10" id="KW-0479">Metal-binding</keyword>
<dbReference type="STRING" id="454194.PYK22_00636"/>
<dbReference type="PROSITE" id="PS51278">
    <property type="entry name" value="GATASE_TYPE_2"/>
    <property type="match status" value="1"/>
</dbReference>
<dbReference type="UniPathway" id="UPA00074">
    <property type="reaction ID" value="UER00124"/>
</dbReference>
<protein>
    <recommendedName>
        <fullName evidence="7">Amidophosphoribosyltransferase</fullName>
        <shortName evidence="7">ATase</shortName>
        <ecNumber evidence="7">2.4.2.14</ecNumber>
    </recommendedName>
    <alternativeName>
        <fullName evidence="7">Glutamine phosphoribosylpyrophosphate amidotransferase</fullName>
        <shortName evidence="7">GPATase</shortName>
    </alternativeName>
</protein>
<dbReference type="Proteomes" id="UP000031518">
    <property type="component" value="Unassembled WGS sequence"/>
</dbReference>
<dbReference type="GO" id="GO:0004044">
    <property type="term" value="F:amidophosphoribosyltransferase activity"/>
    <property type="evidence" value="ECO:0007669"/>
    <property type="project" value="UniProtKB-UniRule"/>
</dbReference>
<organism evidence="13 14">
    <name type="scientific">Pyrinomonas methylaliphatogenes</name>
    <dbReference type="NCBI Taxonomy" id="454194"/>
    <lineage>
        <taxon>Bacteria</taxon>
        <taxon>Pseudomonadati</taxon>
        <taxon>Acidobacteriota</taxon>
        <taxon>Blastocatellia</taxon>
        <taxon>Blastocatellales</taxon>
        <taxon>Pyrinomonadaceae</taxon>
        <taxon>Pyrinomonas</taxon>
    </lineage>
</organism>
<evidence type="ECO:0000256" key="8">
    <source>
        <dbReference type="PIRNR" id="PIRNR000485"/>
    </source>
</evidence>
<dbReference type="InterPro" id="IPR035584">
    <property type="entry name" value="PurF_N"/>
</dbReference>
<keyword evidence="5 7" id="KW-0658">Purine biosynthesis</keyword>
<keyword evidence="6 7" id="KW-0315">Glutamine amidotransferase</keyword>
<dbReference type="Pfam" id="PF13537">
    <property type="entry name" value="GATase_7"/>
    <property type="match status" value="1"/>
</dbReference>
<dbReference type="SUPFAM" id="SSF53271">
    <property type="entry name" value="PRTase-like"/>
    <property type="match status" value="1"/>
</dbReference>